<feature type="compositionally biased region" description="Polar residues" evidence="1">
    <location>
        <begin position="271"/>
        <end position="280"/>
    </location>
</feature>
<organism evidence="2">
    <name type="scientific">Cyprideis torosa</name>
    <dbReference type="NCBI Taxonomy" id="163714"/>
    <lineage>
        <taxon>Eukaryota</taxon>
        <taxon>Metazoa</taxon>
        <taxon>Ecdysozoa</taxon>
        <taxon>Arthropoda</taxon>
        <taxon>Crustacea</taxon>
        <taxon>Oligostraca</taxon>
        <taxon>Ostracoda</taxon>
        <taxon>Podocopa</taxon>
        <taxon>Podocopida</taxon>
        <taxon>Cytherocopina</taxon>
        <taxon>Cytheroidea</taxon>
        <taxon>Cytherideidae</taxon>
        <taxon>Cyprideis</taxon>
    </lineage>
</organism>
<feature type="region of interest" description="Disordered" evidence="1">
    <location>
        <begin position="313"/>
        <end position="356"/>
    </location>
</feature>
<dbReference type="OrthoDB" id="7697627at2759"/>
<feature type="region of interest" description="Disordered" evidence="1">
    <location>
        <begin position="60"/>
        <end position="99"/>
    </location>
</feature>
<dbReference type="EMBL" id="OB664860">
    <property type="protein sequence ID" value="CAD7232608.1"/>
    <property type="molecule type" value="Genomic_DNA"/>
</dbReference>
<gene>
    <name evidence="2" type="ORF">CTOB1V02_LOCUS10441</name>
</gene>
<feature type="region of interest" description="Disordered" evidence="1">
    <location>
        <begin position="244"/>
        <end position="280"/>
    </location>
</feature>
<reference evidence="2" key="1">
    <citation type="submission" date="2020-11" db="EMBL/GenBank/DDBJ databases">
        <authorList>
            <person name="Tran Van P."/>
        </authorList>
    </citation>
    <scope>NUCLEOTIDE SEQUENCE</scope>
</reference>
<evidence type="ECO:0000256" key="1">
    <source>
        <dbReference type="SAM" id="MobiDB-lite"/>
    </source>
</evidence>
<accession>A0A7R8WIY2</accession>
<dbReference type="AlphaFoldDB" id="A0A7R8WIY2"/>
<name>A0A7R8WIY2_9CRUS</name>
<protein>
    <submittedName>
        <fullName evidence="2">Uncharacterized protein</fullName>
    </submittedName>
</protein>
<sequence length="466" mass="51605">MHRILVGKFRISDEETWQKLISTLREFEKEYRSPVKLSLTLNKTGIFSNRTNMGVCSTVESFPTSTESSSAKSSPESSSESSSSESSSSESSSSESSSTESAVISSSAKTCETATPEVFYKLMFPDSKVAEDLTLSDTKSGYIVKFGLGLYMRDCTLQDLKDAPHVSLQFDESLNAVVQRGQFDCLVKYWIETRYLSFAFMGRARSTDLSEAISDVAPQWLLKKCGLQEICKYGRRISNKDLNNGSGGEGILRDSTGPFRPGRIGLPPPSSRYQGNESSSEAEAKVVIDKAVISRVRGASMARKAYLAALKDKEPNEEQETLRRKREAEELTMNRRKIEEEAEEKKNQLKALDEQTEEQKIELEQKKGIKSHVERVAGKALDVFVPFLTTYIVGIRFLANGALEDKEAEQDGDMGAALAKTRPRIEKIPSFDPVAWLQRGVAESREAPVNRLAPAVSAKPTLGLIS</sequence>
<proteinExistence type="predicted"/>
<evidence type="ECO:0000313" key="2">
    <source>
        <dbReference type="EMBL" id="CAD7232608.1"/>
    </source>
</evidence>